<dbReference type="PANTHER" id="PTHR30349">
    <property type="entry name" value="PHAGE INTEGRASE-RELATED"/>
    <property type="match status" value="1"/>
</dbReference>
<evidence type="ECO:0000259" key="12">
    <source>
        <dbReference type="PROSITE" id="PS51900"/>
    </source>
</evidence>
<dbReference type="RefSeq" id="WP_337695115.1">
    <property type="nucleotide sequence ID" value="NZ_JBBEGN010000005.1"/>
</dbReference>
<keyword evidence="3 9" id="KW-0132">Cell division</keyword>
<comment type="subunit">
    <text evidence="9">Forms a cyclic heterotetrameric complex composed of two molecules of XerC and two molecules of XerD.</text>
</comment>
<dbReference type="Pfam" id="PF02899">
    <property type="entry name" value="Phage_int_SAM_1"/>
    <property type="match status" value="1"/>
</dbReference>
<comment type="caution">
    <text evidence="13">The sequence shown here is derived from an EMBL/GenBank/DDBJ whole genome shotgun (WGS) entry which is preliminary data.</text>
</comment>
<evidence type="ECO:0000256" key="5">
    <source>
        <dbReference type="ARBA" id="ARBA00022908"/>
    </source>
</evidence>
<evidence type="ECO:0000256" key="2">
    <source>
        <dbReference type="ARBA" id="ARBA00022490"/>
    </source>
</evidence>
<dbReference type="InterPro" id="IPR011010">
    <property type="entry name" value="DNA_brk_join_enz"/>
</dbReference>
<comment type="function">
    <text evidence="9">Site-specific tyrosine recombinase, which acts by catalyzing the cutting and rejoining of the recombining DNA molecules. The XerC-XerD complex is essential to convert dimers of the bacterial chromosome into monomers to permit their segregation at cell division. It also contributes to the segregational stability of plasmids.</text>
</comment>
<comment type="subcellular location">
    <subcellularLocation>
        <location evidence="1 9">Cytoplasm</location>
    </subcellularLocation>
</comment>
<feature type="compositionally biased region" description="Low complexity" evidence="10">
    <location>
        <begin position="17"/>
        <end position="33"/>
    </location>
</feature>
<protein>
    <recommendedName>
        <fullName evidence="9">Tyrosine recombinase XerC</fullName>
    </recommendedName>
</protein>
<dbReference type="PROSITE" id="PS51898">
    <property type="entry name" value="TYR_RECOMBINASE"/>
    <property type="match status" value="1"/>
</dbReference>
<feature type="active site" description="O-(3'-phospho-DNA)-tyrosine intermediate" evidence="9">
    <location>
        <position position="365"/>
    </location>
</feature>
<keyword evidence="7 9" id="KW-0233">DNA recombination</keyword>
<feature type="region of interest" description="Disordered" evidence="10">
    <location>
        <begin position="122"/>
        <end position="153"/>
    </location>
</feature>
<sequence>MTGRFSSQGAGQGTGGAPPDAALDALSAPGAGSDDPSHSVSKTEISAGGDTGELPTALARAVEAFTAHLRYERGLSEHTVRAYTGDVTAALHHLVARVAARRDADATLVDLDLTALRSWLAAGGSGGPASGGPASGGGDTARRDVGRRPARRTTVARRAASVRAFTAWAARTGHAPTDAGARLASPRAHRSLPAVLRADQAAAALDNAARGAAERDPIALRDHLLLELLYATGIRVSELCGLDVDDVDDARRTLRVLGKGAKERTVVYGTPAVAALDAWRTDGRPLLAVAGSPPALLLGARGGRLDPRIARAVVHDAAGSVPGAPDIAPHGLRHSAATHLLEGGADLRSVQELLGHASPATTQLYTHVTADRLRAVHDAAHPRA</sequence>
<comment type="similarity">
    <text evidence="9">Belongs to the 'phage' integrase family. XerC subfamily.</text>
</comment>
<evidence type="ECO:0000256" key="3">
    <source>
        <dbReference type="ARBA" id="ARBA00022618"/>
    </source>
</evidence>
<evidence type="ECO:0000256" key="8">
    <source>
        <dbReference type="ARBA" id="ARBA00023306"/>
    </source>
</evidence>
<feature type="active site" evidence="9">
    <location>
        <position position="333"/>
    </location>
</feature>
<evidence type="ECO:0000313" key="14">
    <source>
        <dbReference type="Proteomes" id="UP001385809"/>
    </source>
</evidence>
<dbReference type="InterPro" id="IPR013762">
    <property type="entry name" value="Integrase-like_cat_sf"/>
</dbReference>
<feature type="active site" evidence="9">
    <location>
        <position position="235"/>
    </location>
</feature>
<dbReference type="SUPFAM" id="SSF47823">
    <property type="entry name" value="lambda integrase-like, N-terminal domain"/>
    <property type="match status" value="1"/>
</dbReference>
<evidence type="ECO:0000256" key="10">
    <source>
        <dbReference type="SAM" id="MobiDB-lite"/>
    </source>
</evidence>
<evidence type="ECO:0000259" key="11">
    <source>
        <dbReference type="PROSITE" id="PS51898"/>
    </source>
</evidence>
<feature type="compositionally biased region" description="Gly residues" evidence="10">
    <location>
        <begin position="123"/>
        <end position="139"/>
    </location>
</feature>
<dbReference type="Gene3D" id="1.10.150.130">
    <property type="match status" value="1"/>
</dbReference>
<dbReference type="InterPro" id="IPR023009">
    <property type="entry name" value="Tyrosine_recombinase_XerC/XerD"/>
</dbReference>
<evidence type="ECO:0000256" key="7">
    <source>
        <dbReference type="ARBA" id="ARBA00023172"/>
    </source>
</evidence>
<dbReference type="InterPro" id="IPR004107">
    <property type="entry name" value="Integrase_SAM-like_N"/>
</dbReference>
<dbReference type="InterPro" id="IPR010998">
    <property type="entry name" value="Integrase_recombinase_N"/>
</dbReference>
<gene>
    <name evidence="9" type="primary">xerC</name>
    <name evidence="13" type="ORF">WCD74_12205</name>
</gene>
<organism evidence="13 14">
    <name type="scientific">Actinomycetospora aurantiaca</name>
    <dbReference type="NCBI Taxonomy" id="3129233"/>
    <lineage>
        <taxon>Bacteria</taxon>
        <taxon>Bacillati</taxon>
        <taxon>Actinomycetota</taxon>
        <taxon>Actinomycetes</taxon>
        <taxon>Pseudonocardiales</taxon>
        <taxon>Pseudonocardiaceae</taxon>
        <taxon>Actinomycetospora</taxon>
    </lineage>
</organism>
<evidence type="ECO:0000256" key="4">
    <source>
        <dbReference type="ARBA" id="ARBA00022829"/>
    </source>
</evidence>
<feature type="region of interest" description="Disordered" evidence="10">
    <location>
        <begin position="1"/>
        <end position="52"/>
    </location>
</feature>
<accession>A0ABU8MNN5</accession>
<dbReference type="InterPro" id="IPR044068">
    <property type="entry name" value="CB"/>
</dbReference>
<keyword evidence="2 9" id="KW-0963">Cytoplasm</keyword>
<dbReference type="PROSITE" id="PS51900">
    <property type="entry name" value="CB"/>
    <property type="match status" value="1"/>
</dbReference>
<evidence type="ECO:0000256" key="6">
    <source>
        <dbReference type="ARBA" id="ARBA00023125"/>
    </source>
</evidence>
<keyword evidence="8 9" id="KW-0131">Cell cycle</keyword>
<dbReference type="Pfam" id="PF00589">
    <property type="entry name" value="Phage_integrase"/>
    <property type="match status" value="1"/>
</dbReference>
<proteinExistence type="inferred from homology"/>
<keyword evidence="4 9" id="KW-0159">Chromosome partition</keyword>
<dbReference type="InterPro" id="IPR002104">
    <property type="entry name" value="Integrase_catalytic"/>
</dbReference>
<feature type="active site" evidence="9">
    <location>
        <position position="259"/>
    </location>
</feature>
<reference evidence="13 14" key="1">
    <citation type="submission" date="2024-03" db="EMBL/GenBank/DDBJ databases">
        <title>Actinomycetospora sp. OC33-EN08, a novel actinomycete isolated from wild orchid (Aerides multiflora).</title>
        <authorList>
            <person name="Suriyachadkun C."/>
        </authorList>
    </citation>
    <scope>NUCLEOTIDE SEQUENCE [LARGE SCALE GENOMIC DNA]</scope>
    <source>
        <strain evidence="13 14">OC33-EN08</strain>
    </source>
</reference>
<evidence type="ECO:0000313" key="13">
    <source>
        <dbReference type="EMBL" id="MEJ2868528.1"/>
    </source>
</evidence>
<name>A0ABU8MNN5_9PSEU</name>
<dbReference type="HAMAP" id="MF_01808">
    <property type="entry name" value="Recomb_XerC_XerD"/>
    <property type="match status" value="1"/>
</dbReference>
<evidence type="ECO:0000256" key="1">
    <source>
        <dbReference type="ARBA" id="ARBA00004496"/>
    </source>
</evidence>
<dbReference type="Gene3D" id="1.10.443.10">
    <property type="entry name" value="Intergrase catalytic core"/>
    <property type="match status" value="1"/>
</dbReference>
<feature type="domain" description="Core-binding (CB)" evidence="12">
    <location>
        <begin position="56"/>
        <end position="170"/>
    </location>
</feature>
<feature type="active site" evidence="9">
    <location>
        <position position="356"/>
    </location>
</feature>
<keyword evidence="5 9" id="KW-0229">DNA integration</keyword>
<feature type="domain" description="Tyr recombinase" evidence="11">
    <location>
        <begin position="191"/>
        <end position="378"/>
    </location>
</feature>
<dbReference type="EMBL" id="JBBEGN010000005">
    <property type="protein sequence ID" value="MEJ2868528.1"/>
    <property type="molecule type" value="Genomic_DNA"/>
</dbReference>
<dbReference type="SUPFAM" id="SSF56349">
    <property type="entry name" value="DNA breaking-rejoining enzymes"/>
    <property type="match status" value="1"/>
</dbReference>
<dbReference type="PANTHER" id="PTHR30349:SF77">
    <property type="entry name" value="TYROSINE RECOMBINASE XERC"/>
    <property type="match status" value="1"/>
</dbReference>
<keyword evidence="6 9" id="KW-0238">DNA-binding</keyword>
<evidence type="ECO:0000256" key="9">
    <source>
        <dbReference type="HAMAP-Rule" id="MF_01808"/>
    </source>
</evidence>
<feature type="active site" evidence="9">
    <location>
        <position position="330"/>
    </location>
</feature>
<keyword evidence="14" id="KW-1185">Reference proteome</keyword>
<dbReference type="Proteomes" id="UP001385809">
    <property type="component" value="Unassembled WGS sequence"/>
</dbReference>
<dbReference type="InterPro" id="IPR050090">
    <property type="entry name" value="Tyrosine_recombinase_XerCD"/>
</dbReference>